<dbReference type="NCBIfam" id="TIGR00360">
    <property type="entry name" value="ComEC_N-term"/>
    <property type="match status" value="1"/>
</dbReference>
<dbReference type="PANTHER" id="PTHR30619:SF1">
    <property type="entry name" value="RECOMBINATION PROTEIN 2"/>
    <property type="match status" value="1"/>
</dbReference>
<feature type="transmembrane region" description="Helical" evidence="6">
    <location>
        <begin position="375"/>
        <end position="396"/>
    </location>
</feature>
<proteinExistence type="predicted"/>
<gene>
    <name evidence="9" type="primary">comE</name>
    <name evidence="8" type="ORF">GCM10009545_37830</name>
    <name evidence="9" type="ORF">GCM10011581_16220</name>
</gene>
<dbReference type="RefSeq" id="WP_188986679.1">
    <property type="nucleotide sequence ID" value="NZ_BAAAHC010000015.1"/>
</dbReference>
<dbReference type="Gene3D" id="3.60.15.10">
    <property type="entry name" value="Ribonuclease Z/Hydroxyacylglutathione hydrolase-like"/>
    <property type="match status" value="1"/>
</dbReference>
<dbReference type="InterPro" id="IPR052159">
    <property type="entry name" value="Competence_DNA_uptake"/>
</dbReference>
<dbReference type="PANTHER" id="PTHR30619">
    <property type="entry name" value="DNA INTERNALIZATION/COMPETENCE PROTEIN COMEC/REC2"/>
    <property type="match status" value="1"/>
</dbReference>
<feature type="transmembrane region" description="Helical" evidence="6">
    <location>
        <begin position="12"/>
        <end position="41"/>
    </location>
</feature>
<feature type="domain" description="Metallo-beta-lactamase" evidence="7">
    <location>
        <begin position="532"/>
        <end position="729"/>
    </location>
</feature>
<evidence type="ECO:0000256" key="4">
    <source>
        <dbReference type="ARBA" id="ARBA00022989"/>
    </source>
</evidence>
<accession>A0A917N9R8</accession>
<dbReference type="Pfam" id="PF03772">
    <property type="entry name" value="Competence"/>
    <property type="match status" value="1"/>
</dbReference>
<evidence type="ECO:0000256" key="1">
    <source>
        <dbReference type="ARBA" id="ARBA00004651"/>
    </source>
</evidence>
<keyword evidence="11" id="KW-1185">Reference proteome</keyword>
<dbReference type="Pfam" id="PF13567">
    <property type="entry name" value="DUF4131"/>
    <property type="match status" value="1"/>
</dbReference>
<keyword evidence="4 6" id="KW-1133">Transmembrane helix</keyword>
<dbReference type="EMBL" id="BMMT01000004">
    <property type="protein sequence ID" value="GGI79753.1"/>
    <property type="molecule type" value="Genomic_DNA"/>
</dbReference>
<sequence length="782" mass="79698">MNAGLDLRLVPAALAVWAVTVVGLLAGWLVAAAVAALAVLALPVVLSAARFRVWARGVLGVLLLGGVAATGIAVRGHGVAHHPLRIAAEHGQRVMVEVELTSSPRPLRGAAFGARRVQDRSVVHADLESVDVGGRRLRAGGSVVLLVPTDGWRDLVAGQRVTAVGKAAPPRDGELVVAALQVFRPPGEITPAPGWRYAVDDLRTGLREVSAAVLSPAAAGLLPGLVVGDTSGLPPEVEQDFDTAGLAHLTAVSGANLAIVCGAVLVLLHLVGVGPWVSAIGAGAVLVGFVLLTGPEPSVLRAAVMGAVALLALVLGRQRSALPVLAASVIGLLLVLPELATSPGFALSVAATAGLVLLAPRWSAAFHVRGVPVGAAEAIAVPMAAHVATAPLVAALSGEVSLVAVLANLLAGPVVAPATVLGVLATATAPASTWLAELWVRLAAPEVEWILLVADQAAAIPGAAVEWPAGAVGGLLLAGAVLVGLIALRGKRVRWVLVIAVLLVAFVLVPVRAVLPGWPVPGWSAVVCDVGQGDALVLATGHPGEAVVVDTGPEPRRAAQCLRRLGIERVPLAVLTHLHADHISGLAVLLADIPVGAVGIGPLREPAWAMDDVARDARAHRVPVVPLLAGQRASWPGLVLDVLGPDNVWARTQSEDDANDASVVLMATTPAGRVLLTGDIELAAQGRLVSSGLDLRADVLKVPHHGSRYTTPRFLHAVSPRLALISVGDGNSYGHPSPFVVDALTRAGARVLRTDQEGDIAILPGPQGPRFAARGDPLRAAA</sequence>
<dbReference type="InterPro" id="IPR035681">
    <property type="entry name" value="ComA-like_MBL"/>
</dbReference>
<organism evidence="9 10">
    <name type="scientific">Saccharopolyspora thermophila</name>
    <dbReference type="NCBI Taxonomy" id="89367"/>
    <lineage>
        <taxon>Bacteria</taxon>
        <taxon>Bacillati</taxon>
        <taxon>Actinomycetota</taxon>
        <taxon>Actinomycetes</taxon>
        <taxon>Pseudonocardiales</taxon>
        <taxon>Pseudonocardiaceae</taxon>
        <taxon>Saccharopolyspora</taxon>
    </lineage>
</organism>
<evidence type="ECO:0000256" key="2">
    <source>
        <dbReference type="ARBA" id="ARBA00022475"/>
    </source>
</evidence>
<dbReference type="Proteomes" id="UP001500220">
    <property type="component" value="Unassembled WGS sequence"/>
</dbReference>
<feature type="transmembrane region" description="Helical" evidence="6">
    <location>
        <begin position="495"/>
        <end position="515"/>
    </location>
</feature>
<comment type="subcellular location">
    <subcellularLocation>
        <location evidence="1">Cell membrane</location>
        <topology evidence="1">Multi-pass membrane protein</topology>
    </subcellularLocation>
</comment>
<feature type="transmembrane region" description="Helical" evidence="6">
    <location>
        <begin position="298"/>
        <end position="315"/>
    </location>
</feature>
<keyword evidence="3 6" id="KW-0812">Transmembrane</keyword>
<feature type="transmembrane region" description="Helical" evidence="6">
    <location>
        <begin position="467"/>
        <end position="488"/>
    </location>
</feature>
<dbReference type="SMART" id="SM00849">
    <property type="entry name" value="Lactamase_B"/>
    <property type="match status" value="1"/>
</dbReference>
<dbReference type="InterPro" id="IPR025405">
    <property type="entry name" value="DUF4131"/>
</dbReference>
<dbReference type="SUPFAM" id="SSF56281">
    <property type="entry name" value="Metallo-hydrolase/oxidoreductase"/>
    <property type="match status" value="1"/>
</dbReference>
<evidence type="ECO:0000256" key="3">
    <source>
        <dbReference type="ARBA" id="ARBA00022692"/>
    </source>
</evidence>
<evidence type="ECO:0000256" key="6">
    <source>
        <dbReference type="SAM" id="Phobius"/>
    </source>
</evidence>
<dbReference type="AlphaFoldDB" id="A0A917N9R8"/>
<evidence type="ECO:0000256" key="5">
    <source>
        <dbReference type="ARBA" id="ARBA00023136"/>
    </source>
</evidence>
<keyword evidence="2" id="KW-1003">Cell membrane</keyword>
<evidence type="ECO:0000313" key="8">
    <source>
        <dbReference type="EMBL" id="GAA0531830.1"/>
    </source>
</evidence>
<dbReference type="Pfam" id="PF00753">
    <property type="entry name" value="Lactamase_B"/>
    <property type="match status" value="1"/>
</dbReference>
<evidence type="ECO:0000313" key="9">
    <source>
        <dbReference type="EMBL" id="GGI79753.1"/>
    </source>
</evidence>
<feature type="transmembrane region" description="Helical" evidence="6">
    <location>
        <begin position="402"/>
        <end position="426"/>
    </location>
</feature>
<dbReference type="GO" id="GO:0005886">
    <property type="term" value="C:plasma membrane"/>
    <property type="evidence" value="ECO:0007669"/>
    <property type="project" value="UniProtKB-SubCell"/>
</dbReference>
<reference evidence="9" key="3">
    <citation type="submission" date="2020-09" db="EMBL/GenBank/DDBJ databases">
        <authorList>
            <person name="Sun Q."/>
            <person name="Zhou Y."/>
        </authorList>
    </citation>
    <scope>NUCLEOTIDE SEQUENCE</scope>
    <source>
        <strain evidence="9">CGMCC 4.7206</strain>
    </source>
</reference>
<evidence type="ECO:0000313" key="11">
    <source>
        <dbReference type="Proteomes" id="UP001500220"/>
    </source>
</evidence>
<reference evidence="9 10" key="1">
    <citation type="journal article" date="2014" name="Int. J. Syst. Evol. Microbiol.">
        <title>Complete genome sequence of Corynebacterium casei LMG S-19264T (=DSM 44701T), isolated from a smear-ripened cheese.</title>
        <authorList>
            <consortium name="US DOE Joint Genome Institute (JGI-PGF)"/>
            <person name="Walter F."/>
            <person name="Albersmeier A."/>
            <person name="Kalinowski J."/>
            <person name="Ruckert C."/>
        </authorList>
    </citation>
    <scope>NUCLEOTIDE SEQUENCE [LARGE SCALE GENOMIC DNA]</scope>
    <source>
        <strain evidence="9 10">CGMCC 4.7206</strain>
    </source>
</reference>
<protein>
    <submittedName>
        <fullName evidence="8">ComEC/Rec2 family competence protein</fullName>
    </submittedName>
    <submittedName>
        <fullName evidence="9">Competence protein ComEC</fullName>
    </submittedName>
</protein>
<dbReference type="InterPro" id="IPR004477">
    <property type="entry name" value="ComEC_N"/>
</dbReference>
<name>A0A917N9R8_9PSEU</name>
<comment type="caution">
    <text evidence="9">The sequence shown here is derived from an EMBL/GenBank/DDBJ whole genome shotgun (WGS) entry which is preliminary data.</text>
</comment>
<dbReference type="CDD" id="cd07731">
    <property type="entry name" value="ComA-like_MBL-fold"/>
    <property type="match status" value="1"/>
</dbReference>
<feature type="transmembrane region" description="Helical" evidence="6">
    <location>
        <begin position="246"/>
        <end position="268"/>
    </location>
</feature>
<dbReference type="InterPro" id="IPR036866">
    <property type="entry name" value="RibonucZ/Hydroxyglut_hydro"/>
</dbReference>
<reference evidence="8 11" key="2">
    <citation type="journal article" date="2019" name="Int. J. Syst. Evol. Microbiol.">
        <title>The Global Catalogue of Microorganisms (GCM) 10K type strain sequencing project: providing services to taxonomists for standard genome sequencing and annotation.</title>
        <authorList>
            <consortium name="The Broad Institute Genomics Platform"/>
            <consortium name="The Broad Institute Genome Sequencing Center for Infectious Disease"/>
            <person name="Wu L."/>
            <person name="Ma J."/>
        </authorList>
    </citation>
    <scope>NUCLEOTIDE SEQUENCE [LARGE SCALE GENOMIC DNA]</scope>
    <source>
        <strain evidence="8 11">JCM 10664</strain>
    </source>
</reference>
<keyword evidence="5 6" id="KW-0472">Membrane</keyword>
<evidence type="ECO:0000259" key="7">
    <source>
        <dbReference type="SMART" id="SM00849"/>
    </source>
</evidence>
<reference evidence="8" key="4">
    <citation type="submission" date="2023-12" db="EMBL/GenBank/DDBJ databases">
        <authorList>
            <person name="Sun Q."/>
            <person name="Inoue M."/>
        </authorList>
    </citation>
    <scope>NUCLEOTIDE SEQUENCE</scope>
    <source>
        <strain evidence="8">JCM 10664</strain>
    </source>
</reference>
<feature type="transmembrane region" description="Helical" evidence="6">
    <location>
        <begin position="53"/>
        <end position="74"/>
    </location>
</feature>
<feature type="transmembrane region" description="Helical" evidence="6">
    <location>
        <begin position="275"/>
        <end position="292"/>
    </location>
</feature>
<feature type="transmembrane region" description="Helical" evidence="6">
    <location>
        <begin position="345"/>
        <end position="363"/>
    </location>
</feature>
<dbReference type="EMBL" id="BAAAHC010000015">
    <property type="protein sequence ID" value="GAA0531830.1"/>
    <property type="molecule type" value="Genomic_DNA"/>
</dbReference>
<dbReference type="InterPro" id="IPR001279">
    <property type="entry name" value="Metallo-B-lactamas"/>
</dbReference>
<dbReference type="Proteomes" id="UP000597989">
    <property type="component" value="Unassembled WGS sequence"/>
</dbReference>
<evidence type="ECO:0000313" key="10">
    <source>
        <dbReference type="Proteomes" id="UP000597989"/>
    </source>
</evidence>